<evidence type="ECO:0000256" key="6">
    <source>
        <dbReference type="PIRSR" id="PIRSR604574-2"/>
    </source>
</evidence>
<dbReference type="GO" id="GO:0035515">
    <property type="term" value="F:oxidative RNA demethylase activity"/>
    <property type="evidence" value="ECO:0007669"/>
    <property type="project" value="TreeGrafter"/>
</dbReference>
<dbReference type="GO" id="GO:0035513">
    <property type="term" value="P:oxidative RNA demethylation"/>
    <property type="evidence" value="ECO:0007669"/>
    <property type="project" value="TreeGrafter"/>
</dbReference>
<protein>
    <submittedName>
        <fullName evidence="8">Alpha-ketoglutarate-dependent dioxygenase alkB</fullName>
    </submittedName>
</protein>
<evidence type="ECO:0000313" key="9">
    <source>
        <dbReference type="Proteomes" id="UP000257109"/>
    </source>
</evidence>
<keyword evidence="2 6" id="KW-0479">Metal-binding</keyword>
<dbReference type="InterPro" id="IPR027450">
    <property type="entry name" value="AlkB-like"/>
</dbReference>
<comment type="cofactor">
    <cofactor evidence="6">
        <name>Fe(2+)</name>
        <dbReference type="ChEBI" id="CHEBI:29033"/>
    </cofactor>
    <text evidence="6">Binds 1 Fe(2+) ion per subunit.</text>
</comment>
<dbReference type="AlphaFoldDB" id="A0A371I9Z1"/>
<feature type="binding site" evidence="6">
    <location>
        <position position="258"/>
    </location>
    <ligand>
        <name>Fe cation</name>
        <dbReference type="ChEBI" id="CHEBI:24875"/>
        <note>catalytic</note>
    </ligand>
</feature>
<dbReference type="GO" id="GO:0008198">
    <property type="term" value="F:ferrous iron binding"/>
    <property type="evidence" value="ECO:0007669"/>
    <property type="project" value="TreeGrafter"/>
</dbReference>
<feature type="domain" description="Fe2OG dioxygenase" evidence="7">
    <location>
        <begin position="240"/>
        <end position="360"/>
    </location>
</feature>
<evidence type="ECO:0000313" key="8">
    <source>
        <dbReference type="EMBL" id="RDY11851.1"/>
    </source>
</evidence>
<dbReference type="STRING" id="157652.A0A371I9Z1"/>
<keyword evidence="9" id="KW-1185">Reference proteome</keyword>
<proteinExistence type="inferred from homology"/>
<reference evidence="8" key="1">
    <citation type="submission" date="2018-05" db="EMBL/GenBank/DDBJ databases">
        <title>Draft genome of Mucuna pruriens seed.</title>
        <authorList>
            <person name="Nnadi N.E."/>
            <person name="Vos R."/>
            <person name="Hasami M.H."/>
            <person name="Devisetty U.K."/>
            <person name="Aguiy J.C."/>
        </authorList>
    </citation>
    <scope>NUCLEOTIDE SEQUENCE [LARGE SCALE GENOMIC DNA]</scope>
    <source>
        <strain evidence="8">JCA_2017</strain>
    </source>
</reference>
<dbReference type="PANTHER" id="PTHR16557">
    <property type="entry name" value="ALKYLATED DNA REPAIR PROTEIN ALKB-RELATED"/>
    <property type="match status" value="1"/>
</dbReference>
<dbReference type="PROSITE" id="PS51471">
    <property type="entry name" value="FE2OG_OXY"/>
    <property type="match status" value="1"/>
</dbReference>
<accession>A0A371I9Z1</accession>
<evidence type="ECO:0000256" key="5">
    <source>
        <dbReference type="ARBA" id="ARBA00023004"/>
    </source>
</evidence>
<dbReference type="InterPro" id="IPR005123">
    <property type="entry name" value="Oxoglu/Fe-dep_dioxygenase_dom"/>
</dbReference>
<dbReference type="Proteomes" id="UP000257109">
    <property type="component" value="Unassembled WGS sequence"/>
</dbReference>
<name>A0A371I9Z1_MUCPR</name>
<comment type="caution">
    <text evidence="8">The sequence shown here is derived from an EMBL/GenBank/DDBJ whole genome shotgun (WGS) entry which is preliminary data.</text>
</comment>
<keyword evidence="3 8" id="KW-0223">Dioxygenase</keyword>
<dbReference type="Gene3D" id="2.60.120.590">
    <property type="entry name" value="Alpha-ketoglutarate-dependent dioxygenase AlkB-like"/>
    <property type="match status" value="1"/>
</dbReference>
<evidence type="ECO:0000256" key="4">
    <source>
        <dbReference type="ARBA" id="ARBA00023002"/>
    </source>
</evidence>
<feature type="binding site" evidence="6">
    <location>
        <position position="260"/>
    </location>
    <ligand>
        <name>Fe cation</name>
        <dbReference type="ChEBI" id="CHEBI:24875"/>
        <note>catalytic</note>
    </ligand>
</feature>
<dbReference type="GO" id="GO:0035516">
    <property type="term" value="F:broad specificity oxidative DNA demethylase activity"/>
    <property type="evidence" value="ECO:0007669"/>
    <property type="project" value="TreeGrafter"/>
</dbReference>
<dbReference type="OrthoDB" id="6614653at2759"/>
<keyword evidence="5 6" id="KW-0408">Iron</keyword>
<gene>
    <name evidence="8" type="ORF">CR513_03430</name>
</gene>
<sequence>MYGSENNREDLERTAFRRAEKKYKLYYDNNASSKNKKKKQPKPVDLTEVLDFRSILECHLRNGALPPGVIVLHDKFTSPVFSFQNRPGFYFIPGALSIEKQCSLIRESLTNFPQPPNRTNHNAIYGPIQDVFGAAKEGKVLVEENSDPPITSSETSTDVDHRDVKEWRFTTEEEASLRKCRSVSASALLRKLRWSTLGLQFDWSKRNYNVSLPHNKIPEALCELAKQLAKPALPAGVEFRPEAAIVNYFGLGDTLGGHLDDMEADWSKPIVSLSLGCKAIFLLGGKSREDTPLPMFLRSGDVVLMAGDARECFHGVPRIFTDKENAEIDHLETQLTHEDDLCFLKYIQTSRININIRQVF</sequence>
<keyword evidence="4" id="KW-0560">Oxidoreductase</keyword>
<organism evidence="8 9">
    <name type="scientific">Mucuna pruriens</name>
    <name type="common">Velvet bean</name>
    <name type="synonym">Dolichos pruriens</name>
    <dbReference type="NCBI Taxonomy" id="157652"/>
    <lineage>
        <taxon>Eukaryota</taxon>
        <taxon>Viridiplantae</taxon>
        <taxon>Streptophyta</taxon>
        <taxon>Embryophyta</taxon>
        <taxon>Tracheophyta</taxon>
        <taxon>Spermatophyta</taxon>
        <taxon>Magnoliopsida</taxon>
        <taxon>eudicotyledons</taxon>
        <taxon>Gunneridae</taxon>
        <taxon>Pentapetalae</taxon>
        <taxon>rosids</taxon>
        <taxon>fabids</taxon>
        <taxon>Fabales</taxon>
        <taxon>Fabaceae</taxon>
        <taxon>Papilionoideae</taxon>
        <taxon>50 kb inversion clade</taxon>
        <taxon>NPAAA clade</taxon>
        <taxon>indigoferoid/millettioid clade</taxon>
        <taxon>Phaseoleae</taxon>
        <taxon>Mucuna</taxon>
    </lineage>
</organism>
<evidence type="ECO:0000256" key="2">
    <source>
        <dbReference type="ARBA" id="ARBA00022723"/>
    </source>
</evidence>
<dbReference type="Pfam" id="PF13532">
    <property type="entry name" value="2OG-FeII_Oxy_2"/>
    <property type="match status" value="1"/>
</dbReference>
<dbReference type="InterPro" id="IPR004574">
    <property type="entry name" value="Alkb"/>
</dbReference>
<dbReference type="EMBL" id="QJKJ01000565">
    <property type="protein sequence ID" value="RDY11851.1"/>
    <property type="molecule type" value="Genomic_DNA"/>
</dbReference>
<evidence type="ECO:0000259" key="7">
    <source>
        <dbReference type="PROSITE" id="PS51471"/>
    </source>
</evidence>
<feature type="binding site" evidence="6">
    <location>
        <position position="314"/>
    </location>
    <ligand>
        <name>Fe cation</name>
        <dbReference type="ChEBI" id="CHEBI:24875"/>
        <note>catalytic</note>
    </ligand>
</feature>
<dbReference type="InterPro" id="IPR037151">
    <property type="entry name" value="AlkB-like_sf"/>
</dbReference>
<dbReference type="GO" id="GO:0005737">
    <property type="term" value="C:cytoplasm"/>
    <property type="evidence" value="ECO:0007669"/>
    <property type="project" value="TreeGrafter"/>
</dbReference>
<evidence type="ECO:0000256" key="3">
    <source>
        <dbReference type="ARBA" id="ARBA00022964"/>
    </source>
</evidence>
<evidence type="ECO:0000256" key="1">
    <source>
        <dbReference type="ARBA" id="ARBA00007879"/>
    </source>
</evidence>
<comment type="similarity">
    <text evidence="1">Belongs to the alkB family.</text>
</comment>
<dbReference type="SUPFAM" id="SSF51197">
    <property type="entry name" value="Clavaminate synthase-like"/>
    <property type="match status" value="1"/>
</dbReference>
<dbReference type="PANTHER" id="PTHR16557:SF11">
    <property type="entry name" value="ALPHA-KETOGLUTARATE-DEPENDENT DIOXYGENASE ALKB"/>
    <property type="match status" value="1"/>
</dbReference>
<dbReference type="FunFam" id="2.60.120.590:FF:000020">
    <property type="entry name" value="Alpha-ketoglutarate-dependent dioxygenase alkB"/>
    <property type="match status" value="1"/>
</dbReference>